<dbReference type="PANTHER" id="PTHR11260:SF769">
    <property type="entry name" value="GLUTATHIONE TRANSFERASE"/>
    <property type="match status" value="1"/>
</dbReference>
<keyword evidence="7" id="KW-1185">Reference proteome</keyword>
<dbReference type="InterPro" id="IPR010987">
    <property type="entry name" value="Glutathione-S-Trfase_C-like"/>
</dbReference>
<accession>A0A6J1CP59</accession>
<dbReference type="SFLD" id="SFLDG01152">
    <property type="entry name" value="Main.3:_Omega-_and_Tau-like"/>
    <property type="match status" value="1"/>
</dbReference>
<evidence type="ECO:0000313" key="8">
    <source>
        <dbReference type="RefSeq" id="XP_022142788.1"/>
    </source>
</evidence>
<dbReference type="SUPFAM" id="SSF47616">
    <property type="entry name" value="GST C-terminal domain-like"/>
    <property type="match status" value="1"/>
</dbReference>
<dbReference type="GeneID" id="111012827"/>
<dbReference type="RefSeq" id="XP_022142788.1">
    <property type="nucleotide sequence ID" value="XM_022287096.1"/>
</dbReference>
<evidence type="ECO:0000313" key="7">
    <source>
        <dbReference type="Proteomes" id="UP000504603"/>
    </source>
</evidence>
<dbReference type="EC" id="2.5.1.18" evidence="1"/>
<evidence type="ECO:0000256" key="4">
    <source>
        <dbReference type="RuleBase" id="RU003494"/>
    </source>
</evidence>
<dbReference type="PROSITE" id="PS50404">
    <property type="entry name" value="GST_NTER"/>
    <property type="match status" value="1"/>
</dbReference>
<dbReference type="InterPro" id="IPR040079">
    <property type="entry name" value="Glutathione_S-Trfase"/>
</dbReference>
<reference evidence="8" key="1">
    <citation type="submission" date="2025-08" db="UniProtKB">
        <authorList>
            <consortium name="RefSeq"/>
        </authorList>
    </citation>
    <scope>IDENTIFICATION</scope>
    <source>
        <strain evidence="8">OHB3-1</strain>
    </source>
</reference>
<dbReference type="CDD" id="cd03185">
    <property type="entry name" value="GST_C_Tau"/>
    <property type="match status" value="1"/>
</dbReference>
<dbReference type="FunFam" id="3.40.30.10:FF:000014">
    <property type="entry name" value="Tau class glutathione S-transferase"/>
    <property type="match status" value="1"/>
</dbReference>
<dbReference type="InterPro" id="IPR004046">
    <property type="entry name" value="GST_C"/>
</dbReference>
<dbReference type="KEGG" id="mcha:111012827"/>
<evidence type="ECO:0000259" key="6">
    <source>
        <dbReference type="PROSITE" id="PS50405"/>
    </source>
</evidence>
<dbReference type="PROSITE" id="PS50405">
    <property type="entry name" value="GST_CTER"/>
    <property type="match status" value="1"/>
</dbReference>
<dbReference type="SUPFAM" id="SSF52833">
    <property type="entry name" value="Thioredoxin-like"/>
    <property type="match status" value="1"/>
</dbReference>
<dbReference type="GO" id="GO:0005737">
    <property type="term" value="C:cytoplasm"/>
    <property type="evidence" value="ECO:0007669"/>
    <property type="project" value="TreeGrafter"/>
</dbReference>
<dbReference type="InterPro" id="IPR036282">
    <property type="entry name" value="Glutathione-S-Trfase_C_sf"/>
</dbReference>
<dbReference type="OrthoDB" id="202840at2759"/>
<gene>
    <name evidence="8" type="primary">LOC111012827</name>
</gene>
<protein>
    <recommendedName>
        <fullName evidence="1">glutathione transferase</fullName>
        <ecNumber evidence="1">2.5.1.18</ecNumber>
    </recommendedName>
</protein>
<dbReference type="PANTHER" id="PTHR11260">
    <property type="entry name" value="GLUTATHIONE S-TRANSFERASE, GST, SUPERFAMILY, GST DOMAIN CONTAINING"/>
    <property type="match status" value="1"/>
</dbReference>
<comment type="catalytic activity">
    <reaction evidence="3">
        <text>RX + glutathione = an S-substituted glutathione + a halide anion + H(+)</text>
        <dbReference type="Rhea" id="RHEA:16437"/>
        <dbReference type="ChEBI" id="CHEBI:15378"/>
        <dbReference type="ChEBI" id="CHEBI:16042"/>
        <dbReference type="ChEBI" id="CHEBI:17792"/>
        <dbReference type="ChEBI" id="CHEBI:57925"/>
        <dbReference type="ChEBI" id="CHEBI:90779"/>
        <dbReference type="EC" id="2.5.1.18"/>
    </reaction>
</comment>
<proteinExistence type="inferred from homology"/>
<evidence type="ECO:0000256" key="1">
    <source>
        <dbReference type="ARBA" id="ARBA00012452"/>
    </source>
</evidence>
<feature type="domain" description="GST N-terminal" evidence="5">
    <location>
        <begin position="5"/>
        <end position="84"/>
    </location>
</feature>
<dbReference type="Pfam" id="PF00043">
    <property type="entry name" value="GST_C"/>
    <property type="match status" value="1"/>
</dbReference>
<keyword evidence="2" id="KW-0808">Transferase</keyword>
<feature type="domain" description="GST C-terminal" evidence="6">
    <location>
        <begin position="96"/>
        <end position="218"/>
    </location>
</feature>
<comment type="similarity">
    <text evidence="4">Belongs to the GST superfamily.</text>
</comment>
<dbReference type="CDD" id="cd03058">
    <property type="entry name" value="GST_N_Tau"/>
    <property type="match status" value="1"/>
</dbReference>
<sequence>MSKLEELVLLDMWVSPFAIRVRVALAEKGIEYEPKQEDLSNKSTLLLEMNPLNKQIPVLIHKGKPIIESLVIVQYIDEVWSSEEGAYNNANFLPSHPFQRAHARFWADYVDKKIYPIGSKLWNREKTEEEKEAATKELLECFKQLEEELGEKPYFGGEIFGLVDIALIPFYSMFLAFKILGKLKLETECPNIFQWAQRCTQRESVSKNLPSQQVVYDVVLKILGIQTRVI</sequence>
<dbReference type="AlphaFoldDB" id="A0A6J1CP59"/>
<dbReference type="Proteomes" id="UP000504603">
    <property type="component" value="Unplaced"/>
</dbReference>
<evidence type="ECO:0000256" key="3">
    <source>
        <dbReference type="ARBA" id="ARBA00047960"/>
    </source>
</evidence>
<dbReference type="Gene3D" id="1.20.1050.10">
    <property type="match status" value="1"/>
</dbReference>
<dbReference type="InterPro" id="IPR036249">
    <property type="entry name" value="Thioredoxin-like_sf"/>
</dbReference>
<organism evidence="7 8">
    <name type="scientific">Momordica charantia</name>
    <name type="common">Bitter gourd</name>
    <name type="synonym">Balsam pear</name>
    <dbReference type="NCBI Taxonomy" id="3673"/>
    <lineage>
        <taxon>Eukaryota</taxon>
        <taxon>Viridiplantae</taxon>
        <taxon>Streptophyta</taxon>
        <taxon>Embryophyta</taxon>
        <taxon>Tracheophyta</taxon>
        <taxon>Spermatophyta</taxon>
        <taxon>Magnoliopsida</taxon>
        <taxon>eudicotyledons</taxon>
        <taxon>Gunneridae</taxon>
        <taxon>Pentapetalae</taxon>
        <taxon>rosids</taxon>
        <taxon>fabids</taxon>
        <taxon>Cucurbitales</taxon>
        <taxon>Cucurbitaceae</taxon>
        <taxon>Momordiceae</taxon>
        <taxon>Momordica</taxon>
    </lineage>
</organism>
<name>A0A6J1CP59_MOMCH</name>
<dbReference type="InterPro" id="IPR004045">
    <property type="entry name" value="Glutathione_S-Trfase_N"/>
</dbReference>
<dbReference type="SFLD" id="SFLDG00358">
    <property type="entry name" value="Main_(cytGST)"/>
    <property type="match status" value="1"/>
</dbReference>
<dbReference type="GO" id="GO:0004364">
    <property type="term" value="F:glutathione transferase activity"/>
    <property type="evidence" value="ECO:0007669"/>
    <property type="project" value="UniProtKB-EC"/>
</dbReference>
<evidence type="ECO:0000256" key="2">
    <source>
        <dbReference type="ARBA" id="ARBA00022679"/>
    </source>
</evidence>
<dbReference type="SFLD" id="SFLDS00019">
    <property type="entry name" value="Glutathione_Transferase_(cytos"/>
    <property type="match status" value="1"/>
</dbReference>
<dbReference type="InterPro" id="IPR045073">
    <property type="entry name" value="Omega/Tau-like"/>
</dbReference>
<evidence type="ECO:0000259" key="5">
    <source>
        <dbReference type="PROSITE" id="PS50404"/>
    </source>
</evidence>
<dbReference type="InterPro" id="IPR045074">
    <property type="entry name" value="GST_C_Tau"/>
</dbReference>
<dbReference type="Pfam" id="PF02798">
    <property type="entry name" value="GST_N"/>
    <property type="match status" value="1"/>
</dbReference>
<dbReference type="GO" id="GO:0006749">
    <property type="term" value="P:glutathione metabolic process"/>
    <property type="evidence" value="ECO:0007669"/>
    <property type="project" value="InterPro"/>
</dbReference>
<dbReference type="Gene3D" id="3.40.30.10">
    <property type="entry name" value="Glutaredoxin"/>
    <property type="match status" value="1"/>
</dbReference>